<name>A0A0D0E3E8_9AGAM</name>
<evidence type="ECO:0000313" key="3">
    <source>
        <dbReference type="Proteomes" id="UP000054538"/>
    </source>
</evidence>
<dbReference type="InParanoid" id="A0A0D0E3E8"/>
<evidence type="ECO:0000256" key="1">
    <source>
        <dbReference type="SAM" id="MobiDB-lite"/>
    </source>
</evidence>
<protein>
    <submittedName>
        <fullName evidence="2">Uncharacterized protein</fullName>
    </submittedName>
</protein>
<reference evidence="2 3" key="1">
    <citation type="submission" date="2014-04" db="EMBL/GenBank/DDBJ databases">
        <authorList>
            <consortium name="DOE Joint Genome Institute"/>
            <person name="Kuo A."/>
            <person name="Kohler A."/>
            <person name="Jargeat P."/>
            <person name="Nagy L.G."/>
            <person name="Floudas D."/>
            <person name="Copeland A."/>
            <person name="Barry K.W."/>
            <person name="Cichocki N."/>
            <person name="Veneault-Fourrey C."/>
            <person name="LaButti K."/>
            <person name="Lindquist E.A."/>
            <person name="Lipzen A."/>
            <person name="Lundell T."/>
            <person name="Morin E."/>
            <person name="Murat C."/>
            <person name="Sun H."/>
            <person name="Tunlid A."/>
            <person name="Henrissat B."/>
            <person name="Grigoriev I.V."/>
            <person name="Hibbett D.S."/>
            <person name="Martin F."/>
            <person name="Nordberg H.P."/>
            <person name="Cantor M.N."/>
            <person name="Hua S.X."/>
        </authorList>
    </citation>
    <scope>NUCLEOTIDE SEQUENCE [LARGE SCALE GENOMIC DNA]</scope>
    <source>
        <strain evidence="2 3">Ve08.2h10</strain>
    </source>
</reference>
<feature type="compositionally biased region" description="Polar residues" evidence="1">
    <location>
        <begin position="30"/>
        <end position="41"/>
    </location>
</feature>
<proteinExistence type="predicted"/>
<dbReference type="AlphaFoldDB" id="A0A0D0E3E8"/>
<gene>
    <name evidence="2" type="ORF">PAXRUDRAFT_830758</name>
</gene>
<feature type="compositionally biased region" description="Basic and acidic residues" evidence="1">
    <location>
        <begin position="1"/>
        <end position="25"/>
    </location>
</feature>
<organism evidence="2 3">
    <name type="scientific">Paxillus rubicundulus Ve08.2h10</name>
    <dbReference type="NCBI Taxonomy" id="930991"/>
    <lineage>
        <taxon>Eukaryota</taxon>
        <taxon>Fungi</taxon>
        <taxon>Dikarya</taxon>
        <taxon>Basidiomycota</taxon>
        <taxon>Agaricomycotina</taxon>
        <taxon>Agaricomycetes</taxon>
        <taxon>Agaricomycetidae</taxon>
        <taxon>Boletales</taxon>
        <taxon>Paxilineae</taxon>
        <taxon>Paxillaceae</taxon>
        <taxon>Paxillus</taxon>
    </lineage>
</organism>
<sequence length="232" mass="25970">MQRTRVEKKVAGDEQAHGGQQEDSRALPTTVPTVQSSSLGTDNPPGTFLPHPRVSLLLQRYCAMDLFNNTPPFSWILIKVTTNGSRRTTMRRTRTIDKTQTRPQGHIHALTTIAHRVPVSIPCQTTCPQRPAYTHATHLPTQTPHSCIRYVNYLSPTTTASQGTASAGLWLIRTPAVRIRFDASSCTLCSHPKRRPKRVICHPNDPLVTGTAMNGTYKVTLMYWHYQPCPYT</sequence>
<reference evidence="3" key="2">
    <citation type="submission" date="2015-01" db="EMBL/GenBank/DDBJ databases">
        <title>Evolutionary Origins and Diversification of the Mycorrhizal Mutualists.</title>
        <authorList>
            <consortium name="DOE Joint Genome Institute"/>
            <consortium name="Mycorrhizal Genomics Consortium"/>
            <person name="Kohler A."/>
            <person name="Kuo A."/>
            <person name="Nagy L.G."/>
            <person name="Floudas D."/>
            <person name="Copeland A."/>
            <person name="Barry K.W."/>
            <person name="Cichocki N."/>
            <person name="Veneault-Fourrey C."/>
            <person name="LaButti K."/>
            <person name="Lindquist E.A."/>
            <person name="Lipzen A."/>
            <person name="Lundell T."/>
            <person name="Morin E."/>
            <person name="Murat C."/>
            <person name="Riley R."/>
            <person name="Ohm R."/>
            <person name="Sun H."/>
            <person name="Tunlid A."/>
            <person name="Henrissat B."/>
            <person name="Grigoriev I.V."/>
            <person name="Hibbett D.S."/>
            <person name="Martin F."/>
        </authorList>
    </citation>
    <scope>NUCLEOTIDE SEQUENCE [LARGE SCALE GENOMIC DNA]</scope>
    <source>
        <strain evidence="3">Ve08.2h10</strain>
    </source>
</reference>
<dbReference type="EMBL" id="KN825376">
    <property type="protein sequence ID" value="KIK91545.1"/>
    <property type="molecule type" value="Genomic_DNA"/>
</dbReference>
<feature type="region of interest" description="Disordered" evidence="1">
    <location>
        <begin position="1"/>
        <end position="46"/>
    </location>
</feature>
<dbReference type="Proteomes" id="UP000054538">
    <property type="component" value="Unassembled WGS sequence"/>
</dbReference>
<keyword evidence="3" id="KW-1185">Reference proteome</keyword>
<dbReference type="HOGENOM" id="CLU_1195219_0_0_1"/>
<accession>A0A0D0E3E8</accession>
<evidence type="ECO:0000313" key="2">
    <source>
        <dbReference type="EMBL" id="KIK91545.1"/>
    </source>
</evidence>